<accession>A0A6A5XUH2</accession>
<organism evidence="1 2">
    <name type="scientific">Aaosphaeria arxii CBS 175.79</name>
    <dbReference type="NCBI Taxonomy" id="1450172"/>
    <lineage>
        <taxon>Eukaryota</taxon>
        <taxon>Fungi</taxon>
        <taxon>Dikarya</taxon>
        <taxon>Ascomycota</taxon>
        <taxon>Pezizomycotina</taxon>
        <taxon>Dothideomycetes</taxon>
        <taxon>Pleosporomycetidae</taxon>
        <taxon>Pleosporales</taxon>
        <taxon>Pleosporales incertae sedis</taxon>
        <taxon>Aaosphaeria</taxon>
    </lineage>
</organism>
<gene>
    <name evidence="1" type="ORF">BU24DRAFT_448658</name>
</gene>
<dbReference type="GeneID" id="54288303"/>
<evidence type="ECO:0000313" key="1">
    <source>
        <dbReference type="EMBL" id="KAF2016852.1"/>
    </source>
</evidence>
<proteinExistence type="predicted"/>
<dbReference type="InterPro" id="IPR011009">
    <property type="entry name" value="Kinase-like_dom_sf"/>
</dbReference>
<dbReference type="PANTHER" id="PTHR21310:SF48">
    <property type="entry name" value="AMINOGLYCOSIDE PHOSPHOTRANSFERASE DOMAIN-CONTAINING PROTEIN"/>
    <property type="match status" value="1"/>
</dbReference>
<dbReference type="OrthoDB" id="4177236at2759"/>
<evidence type="ECO:0000313" key="2">
    <source>
        <dbReference type="Proteomes" id="UP000799778"/>
    </source>
</evidence>
<sequence length="457" mass="53051">MPLRVPLLQHLADDEKKQSKKFARACVTPLQAKETTEDRPVPLLSIQCRYDPSNAATIHPVALGSTTPPIIYLENLGFHSNNTMNTVNKQETLLKFYGTTDRREAWRRLDEAEGKMDISKLEEWTTMNIPYYAPESELPRPLPTITEIEGARNTKDDLARRTGGLKPVYRIDGVFVVKICEYPFVLQEAENLLFLQKHSQVRVPKIYAAYCSQGLDPYNYLHSFPRKFPNRNSLPIYHVLIMEYIDGTPLNTYSPGETRFTRKRSWDTYTQRKRDNISKKLDKQLRLLRSVPPPAEPYYGRIYGQPWHPWTHVISRCSIPSTMVGPFKRHEDFVNAIFERSLKMCALQQEEDFLPTERIALERFKEDMSNAHGTNPVLTHFGLKEEDVLLINNPNDLEDPDIVIIDWEFMSWMPAYIDPGYTRWPVDKRLLFTAMDADIRLVADYVGKFLNKTANSY</sequence>
<dbReference type="InterPro" id="IPR051678">
    <property type="entry name" value="AGP_Transferase"/>
</dbReference>
<dbReference type="AlphaFoldDB" id="A0A6A5XUH2"/>
<keyword evidence="2" id="KW-1185">Reference proteome</keyword>
<dbReference type="RefSeq" id="XP_033385191.1">
    <property type="nucleotide sequence ID" value="XM_033530906.1"/>
</dbReference>
<name>A0A6A5XUH2_9PLEO</name>
<dbReference type="EMBL" id="ML978068">
    <property type="protein sequence ID" value="KAF2016852.1"/>
    <property type="molecule type" value="Genomic_DNA"/>
</dbReference>
<dbReference type="PANTHER" id="PTHR21310">
    <property type="entry name" value="AMINOGLYCOSIDE PHOSPHOTRANSFERASE-RELATED-RELATED"/>
    <property type="match status" value="1"/>
</dbReference>
<dbReference type="Proteomes" id="UP000799778">
    <property type="component" value="Unassembled WGS sequence"/>
</dbReference>
<dbReference type="SUPFAM" id="SSF56112">
    <property type="entry name" value="Protein kinase-like (PK-like)"/>
    <property type="match status" value="1"/>
</dbReference>
<protein>
    <submittedName>
        <fullName evidence="1">Uncharacterized protein</fullName>
    </submittedName>
</protein>
<reference evidence="1" key="1">
    <citation type="journal article" date="2020" name="Stud. Mycol.">
        <title>101 Dothideomycetes genomes: a test case for predicting lifestyles and emergence of pathogens.</title>
        <authorList>
            <person name="Haridas S."/>
            <person name="Albert R."/>
            <person name="Binder M."/>
            <person name="Bloem J."/>
            <person name="Labutti K."/>
            <person name="Salamov A."/>
            <person name="Andreopoulos B."/>
            <person name="Baker S."/>
            <person name="Barry K."/>
            <person name="Bills G."/>
            <person name="Bluhm B."/>
            <person name="Cannon C."/>
            <person name="Castanera R."/>
            <person name="Culley D."/>
            <person name="Daum C."/>
            <person name="Ezra D."/>
            <person name="Gonzalez J."/>
            <person name="Henrissat B."/>
            <person name="Kuo A."/>
            <person name="Liang C."/>
            <person name="Lipzen A."/>
            <person name="Lutzoni F."/>
            <person name="Magnuson J."/>
            <person name="Mondo S."/>
            <person name="Nolan M."/>
            <person name="Ohm R."/>
            <person name="Pangilinan J."/>
            <person name="Park H.-J."/>
            <person name="Ramirez L."/>
            <person name="Alfaro M."/>
            <person name="Sun H."/>
            <person name="Tritt A."/>
            <person name="Yoshinaga Y."/>
            <person name="Zwiers L.-H."/>
            <person name="Turgeon B."/>
            <person name="Goodwin S."/>
            <person name="Spatafora J."/>
            <person name="Crous P."/>
            <person name="Grigoriev I."/>
        </authorList>
    </citation>
    <scope>NUCLEOTIDE SEQUENCE</scope>
    <source>
        <strain evidence="1">CBS 175.79</strain>
    </source>
</reference>